<proteinExistence type="predicted"/>
<dbReference type="EMBL" id="QSKV01000001">
    <property type="protein sequence ID" value="RHE95540.1"/>
    <property type="molecule type" value="Genomic_DNA"/>
</dbReference>
<sequence length="118" mass="13713">MATQEEVEAFLKQFHQKLKVFSIIFRDERGKNAQTLADLEITPKYRETIIKAIEVEDYSQGPIVDTLNHLGDMWVFGKDVKGHEIYIKISLGRDNCQTICISFHIAEYRMKYPFKGGK</sequence>
<dbReference type="AlphaFoldDB" id="A0A3E4KTM8"/>
<dbReference type="Proteomes" id="UP000286003">
    <property type="component" value="Unassembled WGS sequence"/>
</dbReference>
<dbReference type="Proteomes" id="UP000285650">
    <property type="component" value="Unassembled WGS sequence"/>
</dbReference>
<evidence type="ECO:0000313" key="3">
    <source>
        <dbReference type="EMBL" id="RHN09109.1"/>
    </source>
</evidence>
<evidence type="ECO:0000313" key="4">
    <source>
        <dbReference type="Proteomes" id="UP000283850"/>
    </source>
</evidence>
<evidence type="ECO:0000313" key="5">
    <source>
        <dbReference type="Proteomes" id="UP000285650"/>
    </source>
</evidence>
<accession>A0A3E4KTM8</accession>
<dbReference type="EMBL" id="QRQM01000004">
    <property type="protein sequence ID" value="RHN09109.1"/>
    <property type="molecule type" value="Genomic_DNA"/>
</dbReference>
<dbReference type="Proteomes" id="UP000283850">
    <property type="component" value="Unassembled WGS sequence"/>
</dbReference>
<evidence type="ECO:0000313" key="1">
    <source>
        <dbReference type="EMBL" id="RGV53962.1"/>
    </source>
</evidence>
<dbReference type="RefSeq" id="WP_022392016.1">
    <property type="nucleotide sequence ID" value="NZ_DAWCKB010000496.1"/>
</dbReference>
<evidence type="ECO:0000313" key="2">
    <source>
        <dbReference type="EMBL" id="RHE95540.1"/>
    </source>
</evidence>
<gene>
    <name evidence="2" type="ORF">DW712_02270</name>
    <name evidence="1" type="ORF">DWW10_10575</name>
    <name evidence="3" type="ORF">DWZ32_04690</name>
</gene>
<evidence type="ECO:0000313" key="6">
    <source>
        <dbReference type="Proteomes" id="UP000286003"/>
    </source>
</evidence>
<organism evidence="1 4">
    <name type="scientific">Bacteroides intestinalis</name>
    <dbReference type="NCBI Taxonomy" id="329854"/>
    <lineage>
        <taxon>Bacteria</taxon>
        <taxon>Pseudomonadati</taxon>
        <taxon>Bacteroidota</taxon>
        <taxon>Bacteroidia</taxon>
        <taxon>Bacteroidales</taxon>
        <taxon>Bacteroidaceae</taxon>
        <taxon>Bacteroides</taxon>
    </lineage>
</organism>
<protein>
    <submittedName>
        <fullName evidence="1">Toxin</fullName>
    </submittedName>
</protein>
<dbReference type="EMBL" id="QRZF01000006">
    <property type="protein sequence ID" value="RGV53962.1"/>
    <property type="molecule type" value="Genomic_DNA"/>
</dbReference>
<comment type="caution">
    <text evidence="1">The sequence shown here is derived from an EMBL/GenBank/DDBJ whole genome shotgun (WGS) entry which is preliminary data.</text>
</comment>
<name>A0A3E4KTM8_9BACE</name>
<reference evidence="4 5" key="1">
    <citation type="submission" date="2018-08" db="EMBL/GenBank/DDBJ databases">
        <title>A genome reference for cultivated species of the human gut microbiota.</title>
        <authorList>
            <person name="Zou Y."/>
            <person name="Xue W."/>
            <person name="Luo G."/>
        </authorList>
    </citation>
    <scope>NUCLEOTIDE SEQUENCE [LARGE SCALE GENOMIC DNA]</scope>
    <source>
        <strain evidence="1 4">AF14-32</strain>
        <strain evidence="3 6">AF31-23</strain>
        <strain evidence="2 5">AM27-17</strain>
    </source>
</reference>